<organism evidence="3">
    <name type="scientific">Tanacetum cinerariifolium</name>
    <name type="common">Dalmatian daisy</name>
    <name type="synonym">Chrysanthemum cinerariifolium</name>
    <dbReference type="NCBI Taxonomy" id="118510"/>
    <lineage>
        <taxon>Eukaryota</taxon>
        <taxon>Viridiplantae</taxon>
        <taxon>Streptophyta</taxon>
        <taxon>Embryophyta</taxon>
        <taxon>Tracheophyta</taxon>
        <taxon>Spermatophyta</taxon>
        <taxon>Magnoliopsida</taxon>
        <taxon>eudicotyledons</taxon>
        <taxon>Gunneridae</taxon>
        <taxon>Pentapetalae</taxon>
        <taxon>asterids</taxon>
        <taxon>campanulids</taxon>
        <taxon>Asterales</taxon>
        <taxon>Asteraceae</taxon>
        <taxon>Asteroideae</taxon>
        <taxon>Anthemideae</taxon>
        <taxon>Anthemidinae</taxon>
        <taxon>Tanacetum</taxon>
    </lineage>
</organism>
<protein>
    <recommendedName>
        <fullName evidence="2">Reverse transcriptase Ty1/copia-type domain-containing protein</fullName>
    </recommendedName>
</protein>
<sequence length="951" mass="107121">MNYKLVVAGNQSNGNAGTKENIDAGQAGKKTVPNQEYILLPLWTSNPLLSQGPKNTEDNVSKKVSKVLEKESRVSSKEDDKDDQDLIDEFERLIQLEKNGENDVNSTNNFNIVSLTVNTASIKDNVVDKNIVYGCTDDPNKPNLEEIVYTNDDKDVDAEADMTNLDTYIPVNPILTTRIHKDHPFEQIIRDIHSTPQTRRMTKSVTDHGKPKKVIQALTYPSWIEAMQDELLLFKLQQGYTQEEGIDYDEVFAPVARIEAIRMFLAYGSFKYFIVYQMDMKSAFQYGKIKEEVYVCQPPGFEDPEFPDRVYKVEKELYTLHQAPKAWVKGDTLLVHVYVDDIIFRSTRKEMCTEFKKMMHKKFQMSYMGELTFFLGLQTASTPIETSKPLMKDEIAEDVDVYLYTSMIGSLMYLTSSRPDIMFAVCACARFQVTPKVSYLHGVKRIFRYLKGQPKLGLWYPKDSPFDLEAYTNSDYAGGSLDRKSTIGVFNDEYDTPSHTKKVFANMRRKGKDFSGTVTPLFPSMLASQAVAGEGDSVERAVTTAASLDVEQYSGGSPRCQEAMGDTIAQTRSERIYIPSYDLPLLGVNTPVNNEERTKLKELIDLCTKLSDMVLDLENVKDAQALEIKRVESSEESLRVKDASKQGSNSDKTKELNVAKDEHMFDLSDLAGTEVIVDQEEPTELAEDKGSAEKGVSAAEDKDKTTFDVSVGSPTRLVDDSTTDDVTLAETLMSIRNSASRSQKLKGIVFKEPSEPTATSRLQPQILAKDKGKGIMQEPEKQVKAKVGKDQIAHDADVAQRLQAELDEEARLEREREKEASNNFVPIDTESSRRKVDSSGKKVESSKKRTRPVLGEESVKRQKVKDDAEKAEIKACLEIVPNDDSAVNVESLATKYLIVFCAMLDDFDRQDVLDLYRLVKENFKITSPEGYDRLLWGDLITLFEPSEEDGI</sequence>
<feature type="compositionally biased region" description="Basic and acidic residues" evidence="1">
    <location>
        <begin position="830"/>
        <end position="847"/>
    </location>
</feature>
<gene>
    <name evidence="3" type="ORF">Tci_048210</name>
</gene>
<dbReference type="PANTHER" id="PTHR11439:SF495">
    <property type="entry name" value="REVERSE TRANSCRIPTASE, RNA-DEPENDENT DNA POLYMERASE-RELATED"/>
    <property type="match status" value="1"/>
</dbReference>
<dbReference type="AlphaFoldDB" id="A0A6L2MU20"/>
<dbReference type="PANTHER" id="PTHR11439">
    <property type="entry name" value="GAG-POL-RELATED RETROTRANSPOSON"/>
    <property type="match status" value="1"/>
</dbReference>
<evidence type="ECO:0000259" key="2">
    <source>
        <dbReference type="Pfam" id="PF07727"/>
    </source>
</evidence>
<feature type="domain" description="Reverse transcriptase Ty1/copia-type" evidence="2">
    <location>
        <begin position="237"/>
        <end position="328"/>
    </location>
</feature>
<dbReference type="InterPro" id="IPR013103">
    <property type="entry name" value="RVT_2"/>
</dbReference>
<dbReference type="EMBL" id="BKCJ010007237">
    <property type="protein sequence ID" value="GEU76232.1"/>
    <property type="molecule type" value="Genomic_DNA"/>
</dbReference>
<feature type="domain" description="Reverse transcriptase Ty1/copia-type" evidence="2">
    <location>
        <begin position="331"/>
        <end position="380"/>
    </location>
</feature>
<evidence type="ECO:0000313" key="3">
    <source>
        <dbReference type="EMBL" id="GEU76232.1"/>
    </source>
</evidence>
<proteinExistence type="predicted"/>
<dbReference type="SUPFAM" id="SSF56672">
    <property type="entry name" value="DNA/RNA polymerases"/>
    <property type="match status" value="1"/>
</dbReference>
<comment type="caution">
    <text evidence="3">The sequence shown here is derived from an EMBL/GenBank/DDBJ whole genome shotgun (WGS) entry which is preliminary data.</text>
</comment>
<dbReference type="InterPro" id="IPR043502">
    <property type="entry name" value="DNA/RNA_pol_sf"/>
</dbReference>
<name>A0A6L2MU20_TANCI</name>
<evidence type="ECO:0000256" key="1">
    <source>
        <dbReference type="SAM" id="MobiDB-lite"/>
    </source>
</evidence>
<accession>A0A6L2MU20</accession>
<reference evidence="3" key="1">
    <citation type="journal article" date="2019" name="Sci. Rep.">
        <title>Draft genome of Tanacetum cinerariifolium, the natural source of mosquito coil.</title>
        <authorList>
            <person name="Yamashiro T."/>
            <person name="Shiraishi A."/>
            <person name="Satake H."/>
            <person name="Nakayama K."/>
        </authorList>
    </citation>
    <scope>NUCLEOTIDE SEQUENCE</scope>
</reference>
<feature type="compositionally biased region" description="Polar residues" evidence="1">
    <location>
        <begin position="9"/>
        <end position="18"/>
    </location>
</feature>
<dbReference type="Pfam" id="PF07727">
    <property type="entry name" value="RVT_2"/>
    <property type="match status" value="2"/>
</dbReference>
<feature type="region of interest" description="Disordered" evidence="1">
    <location>
        <begin position="8"/>
        <end position="30"/>
    </location>
</feature>
<feature type="region of interest" description="Disordered" evidence="1">
    <location>
        <begin position="681"/>
        <end position="701"/>
    </location>
</feature>
<feature type="compositionally biased region" description="Basic and acidic residues" evidence="1">
    <location>
        <begin position="811"/>
        <end position="820"/>
    </location>
</feature>
<feature type="region of interest" description="Disordered" evidence="1">
    <location>
        <begin position="811"/>
        <end position="855"/>
    </location>
</feature>